<dbReference type="AlphaFoldDB" id="A0AAN6VFU4"/>
<dbReference type="GO" id="GO:0009116">
    <property type="term" value="P:nucleoside metabolic process"/>
    <property type="evidence" value="ECO:0007669"/>
    <property type="project" value="InterPro"/>
</dbReference>
<dbReference type="InterPro" id="IPR053137">
    <property type="entry name" value="NLR-like"/>
</dbReference>
<proteinExistence type="predicted"/>
<dbReference type="EMBL" id="MU857128">
    <property type="protein sequence ID" value="KAK4149745.1"/>
    <property type="molecule type" value="Genomic_DNA"/>
</dbReference>
<keyword evidence="3" id="KW-1185">Reference proteome</keyword>
<dbReference type="Proteomes" id="UP001302745">
    <property type="component" value="Unassembled WGS sequence"/>
</dbReference>
<dbReference type="PANTHER" id="PTHR46082">
    <property type="entry name" value="ATP/GTP-BINDING PROTEIN-RELATED"/>
    <property type="match status" value="1"/>
</dbReference>
<comment type="caution">
    <text evidence="2">The sequence shown here is derived from an EMBL/GenBank/DDBJ whole genome shotgun (WGS) entry which is preliminary data.</text>
</comment>
<organism evidence="2 3">
    <name type="scientific">Chaetomidium leptoderma</name>
    <dbReference type="NCBI Taxonomy" id="669021"/>
    <lineage>
        <taxon>Eukaryota</taxon>
        <taxon>Fungi</taxon>
        <taxon>Dikarya</taxon>
        <taxon>Ascomycota</taxon>
        <taxon>Pezizomycotina</taxon>
        <taxon>Sordariomycetes</taxon>
        <taxon>Sordariomycetidae</taxon>
        <taxon>Sordariales</taxon>
        <taxon>Chaetomiaceae</taxon>
        <taxon>Chaetomidium</taxon>
    </lineage>
</organism>
<reference evidence="2" key="1">
    <citation type="journal article" date="2023" name="Mol. Phylogenet. Evol.">
        <title>Genome-scale phylogeny and comparative genomics of the fungal order Sordariales.</title>
        <authorList>
            <person name="Hensen N."/>
            <person name="Bonometti L."/>
            <person name="Westerberg I."/>
            <person name="Brannstrom I.O."/>
            <person name="Guillou S."/>
            <person name="Cros-Aarteil S."/>
            <person name="Calhoun S."/>
            <person name="Haridas S."/>
            <person name="Kuo A."/>
            <person name="Mondo S."/>
            <person name="Pangilinan J."/>
            <person name="Riley R."/>
            <person name="LaButti K."/>
            <person name="Andreopoulos B."/>
            <person name="Lipzen A."/>
            <person name="Chen C."/>
            <person name="Yan M."/>
            <person name="Daum C."/>
            <person name="Ng V."/>
            <person name="Clum A."/>
            <person name="Steindorff A."/>
            <person name="Ohm R.A."/>
            <person name="Martin F."/>
            <person name="Silar P."/>
            <person name="Natvig D.O."/>
            <person name="Lalanne C."/>
            <person name="Gautier V."/>
            <person name="Ament-Velasquez S.L."/>
            <person name="Kruys A."/>
            <person name="Hutchinson M.I."/>
            <person name="Powell A.J."/>
            <person name="Barry K."/>
            <person name="Miller A.N."/>
            <person name="Grigoriev I.V."/>
            <person name="Debuchy R."/>
            <person name="Gladieux P."/>
            <person name="Hiltunen Thoren M."/>
            <person name="Johannesson H."/>
        </authorList>
    </citation>
    <scope>NUCLEOTIDE SEQUENCE</scope>
    <source>
        <strain evidence="2">CBS 538.74</strain>
    </source>
</reference>
<dbReference type="PANTHER" id="PTHR46082:SF11">
    <property type="entry name" value="AAA+ ATPASE DOMAIN-CONTAINING PROTEIN-RELATED"/>
    <property type="match status" value="1"/>
</dbReference>
<accession>A0AAN6VFU4</accession>
<sequence>MTELDPRLCTVVWIAPLEIEARAALHMFDNRHHGRFPTGRGDDYLFHAGDMCGHNVVLATLPAGQEYGTGSAAALASQVKKFFPNLWFGLLVGVAAGLPNLSRNPLRDIPLGDVLVALPEGDSAGLVAYDLGKETGKDGFQLLHFGHVLAATEAVVRAAIGKIKIDAPNDTEVFLPYYKDMEENEHEHGTFTDPGQDKDMLYEVDEHGVEKLVEREQRQASGRTRVWYGPIGSGEKLLKNAQKRNELRDRHNVIGLEMEAAGTMNRIPVGVIRGVCDYGDEHKNKEWQPYAAAMAAAYAKALLREILASKSPAIGSLCTNSGNGEDRHTSSTAQCR</sequence>
<protein>
    <submittedName>
        <fullName evidence="2">Nucleoside phosphorylase domain-containing protein</fullName>
    </submittedName>
</protein>
<dbReference type="InterPro" id="IPR035994">
    <property type="entry name" value="Nucleoside_phosphorylase_sf"/>
</dbReference>
<evidence type="ECO:0000313" key="2">
    <source>
        <dbReference type="EMBL" id="KAK4149745.1"/>
    </source>
</evidence>
<name>A0AAN6VFU4_9PEZI</name>
<reference evidence="2" key="2">
    <citation type="submission" date="2023-05" db="EMBL/GenBank/DDBJ databases">
        <authorList>
            <consortium name="Lawrence Berkeley National Laboratory"/>
            <person name="Steindorff A."/>
            <person name="Hensen N."/>
            <person name="Bonometti L."/>
            <person name="Westerberg I."/>
            <person name="Brannstrom I.O."/>
            <person name="Guillou S."/>
            <person name="Cros-Aarteil S."/>
            <person name="Calhoun S."/>
            <person name="Haridas S."/>
            <person name="Kuo A."/>
            <person name="Mondo S."/>
            <person name="Pangilinan J."/>
            <person name="Riley R."/>
            <person name="Labutti K."/>
            <person name="Andreopoulos B."/>
            <person name="Lipzen A."/>
            <person name="Chen C."/>
            <person name="Yanf M."/>
            <person name="Daum C."/>
            <person name="Ng V."/>
            <person name="Clum A."/>
            <person name="Ohm R."/>
            <person name="Martin F."/>
            <person name="Silar P."/>
            <person name="Natvig D."/>
            <person name="Lalanne C."/>
            <person name="Gautier V."/>
            <person name="Ament-Velasquez S.L."/>
            <person name="Kruys A."/>
            <person name="Hutchinson M.I."/>
            <person name="Powell A.J."/>
            <person name="Barry K."/>
            <person name="Miller A.N."/>
            <person name="Grigoriev I.V."/>
            <person name="Debuchy R."/>
            <person name="Gladieux P."/>
            <person name="Thoren M.H."/>
            <person name="Johannesson H."/>
        </authorList>
    </citation>
    <scope>NUCLEOTIDE SEQUENCE</scope>
    <source>
        <strain evidence="2">CBS 538.74</strain>
    </source>
</reference>
<dbReference type="Gene3D" id="3.40.50.1580">
    <property type="entry name" value="Nucleoside phosphorylase domain"/>
    <property type="match status" value="1"/>
</dbReference>
<dbReference type="SUPFAM" id="SSF53167">
    <property type="entry name" value="Purine and uridine phosphorylases"/>
    <property type="match status" value="1"/>
</dbReference>
<dbReference type="GO" id="GO:0003824">
    <property type="term" value="F:catalytic activity"/>
    <property type="evidence" value="ECO:0007669"/>
    <property type="project" value="InterPro"/>
</dbReference>
<evidence type="ECO:0000313" key="3">
    <source>
        <dbReference type="Proteomes" id="UP001302745"/>
    </source>
</evidence>
<gene>
    <name evidence="2" type="ORF">C8A00DRAFT_18614</name>
</gene>
<feature type="region of interest" description="Disordered" evidence="1">
    <location>
        <begin position="317"/>
        <end position="336"/>
    </location>
</feature>
<evidence type="ECO:0000256" key="1">
    <source>
        <dbReference type="SAM" id="MobiDB-lite"/>
    </source>
</evidence>